<evidence type="ECO:0000256" key="1">
    <source>
        <dbReference type="ARBA" id="ARBA00001966"/>
    </source>
</evidence>
<dbReference type="GO" id="GO:0046872">
    <property type="term" value="F:metal ion binding"/>
    <property type="evidence" value="ECO:0007669"/>
    <property type="project" value="UniProtKB-KW"/>
</dbReference>
<dbReference type="Proteomes" id="UP000266644">
    <property type="component" value="Unassembled WGS sequence"/>
</dbReference>
<dbReference type="PANTHER" id="PTHR43787:SF3">
    <property type="entry name" value="ARYLSULFATASE REGULATORY PROTEIN"/>
    <property type="match status" value="1"/>
</dbReference>
<evidence type="ECO:0000256" key="2">
    <source>
        <dbReference type="ARBA" id="ARBA00022485"/>
    </source>
</evidence>
<evidence type="ECO:0000256" key="6">
    <source>
        <dbReference type="ARBA" id="ARBA00023014"/>
    </source>
</evidence>
<organism evidence="7 8">
    <name type="scientific">Bacteroides fragilis</name>
    <dbReference type="NCBI Taxonomy" id="817"/>
    <lineage>
        <taxon>Bacteria</taxon>
        <taxon>Pseudomonadati</taxon>
        <taxon>Bacteroidota</taxon>
        <taxon>Bacteroidia</taxon>
        <taxon>Bacteroidales</taxon>
        <taxon>Bacteroidaceae</taxon>
        <taxon>Bacteroides</taxon>
    </lineage>
</organism>
<dbReference type="SFLD" id="SFLDS00029">
    <property type="entry name" value="Radical_SAM"/>
    <property type="match status" value="1"/>
</dbReference>
<keyword evidence="4" id="KW-0479">Metal-binding</keyword>
<sequence length="455" mass="52692">MKISKYTFLFDVNEINYFTYNTLSNALIEIDKQIYSDLKKNEGRAELSDITFDKELCDILFENGILTENDEDDYLKYKAIIKKMRDQTNFMHLTLAPTMDCCFNCFYCFEKCKGGKYMPSETIDAIIKYINSRKNIEIIKLTWFGGEPLMAIKEMVEFNEKLSKIWMKEIDNDIITTGYHINKNVIEILKKIGVNSIQITIDGIKETHNQVKYLPDCPDVFSKVWNNIELLHELAPDIKITIRVNLTKKNAHEYEQLLELFWKTFKNSKNITIAPSFVINRGTIDCISNDCLNSLLFNHDERTKYILSLAGRGIDTPYIRYPNRRFGECAIRNNIAISFDPEGYAYKCWEVIGDKKYAIGRLNLNGELIELNATNINRQLYGADPLEDANCVKCKYLPICGGGCPIQRIQNKFENGANNPCIYYKGYMLDFLKFYIERNKQNFSNPSVNPVGSKS</sequence>
<keyword evidence="2" id="KW-0004">4Fe-4S</keyword>
<dbReference type="GO" id="GO:0051539">
    <property type="term" value="F:4 iron, 4 sulfur cluster binding"/>
    <property type="evidence" value="ECO:0007669"/>
    <property type="project" value="UniProtKB-KW"/>
</dbReference>
<dbReference type="InterPro" id="IPR023885">
    <property type="entry name" value="4Fe4S-binding_SPASM_dom"/>
</dbReference>
<evidence type="ECO:0000256" key="5">
    <source>
        <dbReference type="ARBA" id="ARBA00023004"/>
    </source>
</evidence>
<gene>
    <name evidence="7" type="ORF">DW228_08810</name>
</gene>
<dbReference type="InterPro" id="IPR007197">
    <property type="entry name" value="rSAM"/>
</dbReference>
<accession>A0A396BXW2</accession>
<keyword evidence="5" id="KW-0408">Iron</keyword>
<dbReference type="GO" id="GO:0003824">
    <property type="term" value="F:catalytic activity"/>
    <property type="evidence" value="ECO:0007669"/>
    <property type="project" value="InterPro"/>
</dbReference>
<dbReference type="RefSeq" id="WP_005808380.1">
    <property type="nucleotide sequence ID" value="NZ_CABJEQ010000006.1"/>
</dbReference>
<comment type="caution">
    <text evidence="7">The sequence shown here is derived from an EMBL/GenBank/DDBJ whole genome shotgun (WGS) entry which is preliminary data.</text>
</comment>
<keyword evidence="6" id="KW-0411">Iron-sulfur</keyword>
<evidence type="ECO:0000313" key="8">
    <source>
        <dbReference type="Proteomes" id="UP000266644"/>
    </source>
</evidence>
<dbReference type="UniPathway" id="UPA00782"/>
<dbReference type="Pfam" id="PF04055">
    <property type="entry name" value="Radical_SAM"/>
    <property type="match status" value="1"/>
</dbReference>
<dbReference type="InterPro" id="IPR013785">
    <property type="entry name" value="Aldolase_TIM"/>
</dbReference>
<dbReference type="AlphaFoldDB" id="A0A396BXW2"/>
<dbReference type="EMBL" id="QRJE01000012">
    <property type="protein sequence ID" value="RHH12188.1"/>
    <property type="molecule type" value="Genomic_DNA"/>
</dbReference>
<keyword evidence="3" id="KW-0949">S-adenosyl-L-methionine</keyword>
<evidence type="ECO:0000313" key="7">
    <source>
        <dbReference type="EMBL" id="RHH12188.1"/>
    </source>
</evidence>
<evidence type="ECO:0000256" key="3">
    <source>
        <dbReference type="ARBA" id="ARBA00022691"/>
    </source>
</evidence>
<dbReference type="Gene3D" id="3.20.20.70">
    <property type="entry name" value="Aldolase class I"/>
    <property type="match status" value="1"/>
</dbReference>
<dbReference type="NCBIfam" id="TIGR04085">
    <property type="entry name" value="rSAM_more_4Fe4S"/>
    <property type="match status" value="1"/>
</dbReference>
<protein>
    <submittedName>
        <fullName evidence="7">SPASM domain-containing protein</fullName>
    </submittedName>
</protein>
<dbReference type="InterPro" id="IPR058240">
    <property type="entry name" value="rSAM_sf"/>
</dbReference>
<evidence type="ECO:0000256" key="4">
    <source>
        <dbReference type="ARBA" id="ARBA00022723"/>
    </source>
</evidence>
<proteinExistence type="predicted"/>
<name>A0A396BXW2_BACFG</name>
<dbReference type="PANTHER" id="PTHR43787">
    <property type="entry name" value="FEMO COFACTOR BIOSYNTHESIS PROTEIN NIFB-RELATED"/>
    <property type="match status" value="1"/>
</dbReference>
<dbReference type="PROSITE" id="PS51918">
    <property type="entry name" value="RADICAL_SAM"/>
    <property type="match status" value="1"/>
</dbReference>
<dbReference type="SUPFAM" id="SSF102114">
    <property type="entry name" value="Radical SAM enzymes"/>
    <property type="match status" value="1"/>
</dbReference>
<comment type="cofactor">
    <cofactor evidence="1">
        <name>[4Fe-4S] cluster</name>
        <dbReference type="ChEBI" id="CHEBI:49883"/>
    </cofactor>
</comment>
<dbReference type="SFLD" id="SFLDG01067">
    <property type="entry name" value="SPASM/twitch_domain_containing"/>
    <property type="match status" value="1"/>
</dbReference>
<reference evidence="7 8" key="1">
    <citation type="submission" date="2018-08" db="EMBL/GenBank/DDBJ databases">
        <title>A genome reference for cultivated species of the human gut microbiota.</title>
        <authorList>
            <person name="Zou Y."/>
            <person name="Xue W."/>
            <person name="Luo G."/>
        </authorList>
    </citation>
    <scope>NUCLEOTIDE SEQUENCE [LARGE SCALE GENOMIC DNA]</scope>
    <source>
        <strain evidence="7 8">AM18-6</strain>
    </source>
</reference>
<dbReference type="CDD" id="cd01335">
    <property type="entry name" value="Radical_SAM"/>
    <property type="match status" value="1"/>
</dbReference>